<evidence type="ECO:0000256" key="3">
    <source>
        <dbReference type="PROSITE-ProRule" id="PRU00023"/>
    </source>
</evidence>
<dbReference type="SMART" id="SM00248">
    <property type="entry name" value="ANK"/>
    <property type="match status" value="3"/>
</dbReference>
<feature type="non-terminal residue" evidence="4">
    <location>
        <position position="105"/>
    </location>
</feature>
<dbReference type="PRINTS" id="PR01415">
    <property type="entry name" value="ANKYRIN"/>
</dbReference>
<name>A0A6A6ER05_9PEZI</name>
<dbReference type="AlphaFoldDB" id="A0A6A6ER05"/>
<dbReference type="Proteomes" id="UP000800200">
    <property type="component" value="Unassembled WGS sequence"/>
</dbReference>
<dbReference type="SUPFAM" id="SSF48403">
    <property type="entry name" value="Ankyrin repeat"/>
    <property type="match status" value="1"/>
</dbReference>
<organism evidence="4 5">
    <name type="scientific">Zopfia rhizophila CBS 207.26</name>
    <dbReference type="NCBI Taxonomy" id="1314779"/>
    <lineage>
        <taxon>Eukaryota</taxon>
        <taxon>Fungi</taxon>
        <taxon>Dikarya</taxon>
        <taxon>Ascomycota</taxon>
        <taxon>Pezizomycotina</taxon>
        <taxon>Dothideomycetes</taxon>
        <taxon>Dothideomycetes incertae sedis</taxon>
        <taxon>Zopfiaceae</taxon>
        <taxon>Zopfia</taxon>
    </lineage>
</organism>
<keyword evidence="2 3" id="KW-0040">ANK repeat</keyword>
<accession>A0A6A6ER05</accession>
<proteinExistence type="predicted"/>
<dbReference type="InterPro" id="IPR002110">
    <property type="entry name" value="Ankyrin_rpt"/>
</dbReference>
<reference evidence="4" key="1">
    <citation type="journal article" date="2020" name="Stud. Mycol.">
        <title>101 Dothideomycetes genomes: a test case for predicting lifestyles and emergence of pathogens.</title>
        <authorList>
            <person name="Haridas S."/>
            <person name="Albert R."/>
            <person name="Binder M."/>
            <person name="Bloem J."/>
            <person name="Labutti K."/>
            <person name="Salamov A."/>
            <person name="Andreopoulos B."/>
            <person name="Baker S."/>
            <person name="Barry K."/>
            <person name="Bills G."/>
            <person name="Bluhm B."/>
            <person name="Cannon C."/>
            <person name="Castanera R."/>
            <person name="Culley D."/>
            <person name="Daum C."/>
            <person name="Ezra D."/>
            <person name="Gonzalez J."/>
            <person name="Henrissat B."/>
            <person name="Kuo A."/>
            <person name="Liang C."/>
            <person name="Lipzen A."/>
            <person name="Lutzoni F."/>
            <person name="Magnuson J."/>
            <person name="Mondo S."/>
            <person name="Nolan M."/>
            <person name="Ohm R."/>
            <person name="Pangilinan J."/>
            <person name="Park H.-J."/>
            <person name="Ramirez L."/>
            <person name="Alfaro M."/>
            <person name="Sun H."/>
            <person name="Tritt A."/>
            <person name="Yoshinaga Y."/>
            <person name="Zwiers L.-H."/>
            <person name="Turgeon B."/>
            <person name="Goodwin S."/>
            <person name="Spatafora J."/>
            <person name="Crous P."/>
            <person name="Grigoriev I."/>
        </authorList>
    </citation>
    <scope>NUCLEOTIDE SEQUENCE</scope>
    <source>
        <strain evidence="4">CBS 207.26</strain>
    </source>
</reference>
<dbReference type="EMBL" id="ML994613">
    <property type="protein sequence ID" value="KAF2193473.1"/>
    <property type="molecule type" value="Genomic_DNA"/>
</dbReference>
<keyword evidence="1" id="KW-0677">Repeat</keyword>
<dbReference type="PROSITE" id="PS50088">
    <property type="entry name" value="ANK_REPEAT"/>
    <property type="match status" value="2"/>
</dbReference>
<evidence type="ECO:0000313" key="5">
    <source>
        <dbReference type="Proteomes" id="UP000800200"/>
    </source>
</evidence>
<dbReference type="Pfam" id="PF12796">
    <property type="entry name" value="Ank_2"/>
    <property type="match status" value="1"/>
</dbReference>
<protein>
    <submittedName>
        <fullName evidence="4">Ankyrin</fullName>
    </submittedName>
</protein>
<evidence type="ECO:0000313" key="4">
    <source>
        <dbReference type="EMBL" id="KAF2193473.1"/>
    </source>
</evidence>
<dbReference type="PROSITE" id="PS50297">
    <property type="entry name" value="ANK_REP_REGION"/>
    <property type="match status" value="2"/>
</dbReference>
<dbReference type="InterPro" id="IPR036770">
    <property type="entry name" value="Ankyrin_rpt-contain_sf"/>
</dbReference>
<evidence type="ECO:0000256" key="2">
    <source>
        <dbReference type="ARBA" id="ARBA00023043"/>
    </source>
</evidence>
<sequence length="105" mass="11233">GFDANTGKGNGQTALHVAASHGNEDMAMLLLDHGANIHAEEDKSGYTPLDMAVEEDRQRMALLLLQRGADVMDGKGLPMFLAKTNGHDGMARLLIKHGADIEGHE</sequence>
<feature type="repeat" description="ANK" evidence="3">
    <location>
        <begin position="10"/>
        <end position="42"/>
    </location>
</feature>
<dbReference type="Gene3D" id="1.25.40.20">
    <property type="entry name" value="Ankyrin repeat-containing domain"/>
    <property type="match status" value="1"/>
</dbReference>
<feature type="repeat" description="ANK" evidence="3">
    <location>
        <begin position="44"/>
        <end position="71"/>
    </location>
</feature>
<keyword evidence="5" id="KW-1185">Reference proteome</keyword>
<feature type="non-terminal residue" evidence="4">
    <location>
        <position position="1"/>
    </location>
</feature>
<dbReference type="OrthoDB" id="426293at2759"/>
<gene>
    <name evidence="4" type="ORF">K469DRAFT_528563</name>
</gene>
<evidence type="ECO:0000256" key="1">
    <source>
        <dbReference type="ARBA" id="ARBA00022737"/>
    </source>
</evidence>
<dbReference type="PANTHER" id="PTHR24171">
    <property type="entry name" value="ANKYRIN REPEAT DOMAIN-CONTAINING PROTEIN 39-RELATED"/>
    <property type="match status" value="1"/>
</dbReference>